<accession>A0A951Q656</accession>
<comment type="caution">
    <text evidence="2">The sequence shown here is derived from an EMBL/GenBank/DDBJ whole genome shotgun (WGS) entry which is preliminary data.</text>
</comment>
<dbReference type="InterPro" id="IPR048769">
    <property type="entry name" value="HepT-like_dom"/>
</dbReference>
<gene>
    <name evidence="2" type="ORF">KME15_01600</name>
</gene>
<evidence type="ECO:0000259" key="1">
    <source>
        <dbReference type="Pfam" id="PF20797"/>
    </source>
</evidence>
<protein>
    <recommendedName>
        <fullName evidence="1">HepT-like domain-containing protein</fullName>
    </recommendedName>
</protein>
<dbReference type="Pfam" id="PF20797">
    <property type="entry name" value="HepT-like_2"/>
    <property type="match status" value="1"/>
</dbReference>
<dbReference type="Proteomes" id="UP000757435">
    <property type="component" value="Unassembled WGS sequence"/>
</dbReference>
<proteinExistence type="predicted"/>
<reference evidence="2" key="2">
    <citation type="journal article" date="2022" name="Microbiol. Resour. Announc.">
        <title>Metagenome Sequencing to Explore Phylogenomics of Terrestrial Cyanobacteria.</title>
        <authorList>
            <person name="Ward R.D."/>
            <person name="Stajich J.E."/>
            <person name="Johansen J.R."/>
            <person name="Huntemann M."/>
            <person name="Clum A."/>
            <person name="Foster B."/>
            <person name="Foster B."/>
            <person name="Roux S."/>
            <person name="Palaniappan K."/>
            <person name="Varghese N."/>
            <person name="Mukherjee S."/>
            <person name="Reddy T.B.K."/>
            <person name="Daum C."/>
            <person name="Copeland A."/>
            <person name="Chen I.A."/>
            <person name="Ivanova N.N."/>
            <person name="Kyrpides N.C."/>
            <person name="Shapiro N."/>
            <person name="Eloe-Fadrosh E.A."/>
            <person name="Pietrasiak N."/>
        </authorList>
    </citation>
    <scope>NUCLEOTIDE SEQUENCE</scope>
    <source>
        <strain evidence="2">UHER 2000/2452</strain>
    </source>
</reference>
<evidence type="ECO:0000313" key="3">
    <source>
        <dbReference type="Proteomes" id="UP000757435"/>
    </source>
</evidence>
<reference evidence="2" key="1">
    <citation type="submission" date="2021-05" db="EMBL/GenBank/DDBJ databases">
        <authorList>
            <person name="Pietrasiak N."/>
            <person name="Ward R."/>
            <person name="Stajich J.E."/>
            <person name="Kurbessoian T."/>
        </authorList>
    </citation>
    <scope>NUCLEOTIDE SEQUENCE</scope>
    <source>
        <strain evidence="2">UHER 2000/2452</strain>
    </source>
</reference>
<dbReference type="EMBL" id="JAHHHD010000001">
    <property type="protein sequence ID" value="MBW4657342.1"/>
    <property type="molecule type" value="Genomic_DNA"/>
</dbReference>
<feature type="domain" description="HepT-like" evidence="1">
    <location>
        <begin position="45"/>
        <end position="153"/>
    </location>
</feature>
<evidence type="ECO:0000313" key="2">
    <source>
        <dbReference type="EMBL" id="MBW4657342.1"/>
    </source>
</evidence>
<sequence>MDTRQLAVFTADVQSQMQLIQQVAQLVELRAQGLQREDAARLESVAYQIHNFYNAVEDLLKTIAVQFENQIADTSRWHQLILQRMTQEITAVRPAFLSQRSFAALNALRGFRHFFRHALWSADRLRAQLIANLNRSREVLPLLEQDVAKFLQQLR</sequence>
<organism evidence="2 3">
    <name type="scientific">Drouetiella hepatica Uher 2000/2452</name>
    <dbReference type="NCBI Taxonomy" id="904376"/>
    <lineage>
        <taxon>Bacteria</taxon>
        <taxon>Bacillati</taxon>
        <taxon>Cyanobacteriota</taxon>
        <taxon>Cyanophyceae</taxon>
        <taxon>Oculatellales</taxon>
        <taxon>Oculatellaceae</taxon>
        <taxon>Drouetiella</taxon>
    </lineage>
</organism>
<dbReference type="AlphaFoldDB" id="A0A951Q656"/>
<name>A0A951Q656_9CYAN</name>